<dbReference type="GeneID" id="86056967"/>
<dbReference type="Pfam" id="PF12957">
    <property type="entry name" value="DUF3846"/>
    <property type="match status" value="1"/>
</dbReference>
<evidence type="ECO:0000313" key="5">
    <source>
        <dbReference type="Proteomes" id="UP000013085"/>
    </source>
</evidence>
<gene>
    <name evidence="4" type="ORF">HMPREF1090_00532</name>
</gene>
<dbReference type="HOGENOM" id="CLU_107944_0_0_9"/>
<dbReference type="Proteomes" id="UP000013085">
    <property type="component" value="Unassembled WGS sequence"/>
</dbReference>
<feature type="domain" description="DUF3846" evidence="2">
    <location>
        <begin position="67"/>
        <end position="168"/>
    </location>
</feature>
<dbReference type="InterPro" id="IPR024559">
    <property type="entry name" value="DUF3846"/>
</dbReference>
<protein>
    <recommendedName>
        <fullName evidence="6">DUF3846 domain-containing protein</fullName>
    </recommendedName>
</protein>
<feature type="region of interest" description="Disordered" evidence="1">
    <location>
        <begin position="192"/>
        <end position="213"/>
    </location>
</feature>
<feature type="domain" description="DpnD/PcfM-like C-terminal" evidence="3">
    <location>
        <begin position="4"/>
        <end position="47"/>
    </location>
</feature>
<reference evidence="4 5" key="1">
    <citation type="submission" date="2013-01" db="EMBL/GenBank/DDBJ databases">
        <title>The Genome Sequence of Clostridium clostridioforme 90A8.</title>
        <authorList>
            <consortium name="The Broad Institute Genome Sequencing Platform"/>
            <person name="Earl A."/>
            <person name="Ward D."/>
            <person name="Feldgarden M."/>
            <person name="Gevers D."/>
            <person name="Courvalin P."/>
            <person name="Lambert T."/>
            <person name="Walker B."/>
            <person name="Young S.K."/>
            <person name="Zeng Q."/>
            <person name="Gargeya S."/>
            <person name="Fitzgerald M."/>
            <person name="Haas B."/>
            <person name="Abouelleil A."/>
            <person name="Alvarado L."/>
            <person name="Arachchi H.M."/>
            <person name="Berlin A.M."/>
            <person name="Chapman S.B."/>
            <person name="Dewar J."/>
            <person name="Goldberg J."/>
            <person name="Griggs A."/>
            <person name="Gujja S."/>
            <person name="Hansen M."/>
            <person name="Howarth C."/>
            <person name="Imamovic A."/>
            <person name="Larimer J."/>
            <person name="McCowan C."/>
            <person name="Murphy C."/>
            <person name="Neiman D."/>
            <person name="Pearson M."/>
            <person name="Priest M."/>
            <person name="Roberts A."/>
            <person name="Saif S."/>
            <person name="Shea T."/>
            <person name="Sisk P."/>
            <person name="Sykes S."/>
            <person name="Wortman J."/>
            <person name="Nusbaum C."/>
            <person name="Birren B."/>
        </authorList>
    </citation>
    <scope>NUCLEOTIDE SEQUENCE [LARGE SCALE GENOMIC DNA]</scope>
    <source>
        <strain evidence="4 5">90A8</strain>
    </source>
</reference>
<dbReference type="AlphaFoldDB" id="A0A0E2HFG0"/>
<dbReference type="Pfam" id="PF14207">
    <property type="entry name" value="DpnD-PcfM"/>
    <property type="match status" value="1"/>
</dbReference>
<dbReference type="PATRIC" id="fig|999408.3.peg.569"/>
<proteinExistence type="predicted"/>
<comment type="caution">
    <text evidence="4">The sequence shown here is derived from an EMBL/GenBank/DDBJ whole genome shotgun (WGS) entry which is preliminary data.</text>
</comment>
<accession>A0A0E2HFG0</accession>
<dbReference type="InterPro" id="IPR025575">
    <property type="entry name" value="DpnD/PcfM_C"/>
</dbReference>
<organism evidence="4 5">
    <name type="scientific">[Clostridium] clostridioforme 90A8</name>
    <dbReference type="NCBI Taxonomy" id="999408"/>
    <lineage>
        <taxon>Bacteria</taxon>
        <taxon>Bacillati</taxon>
        <taxon>Bacillota</taxon>
        <taxon>Clostridia</taxon>
        <taxon>Lachnospirales</taxon>
        <taxon>Lachnospiraceae</taxon>
        <taxon>Enterocloster</taxon>
    </lineage>
</organism>
<sequence>MKEYDVKITETLEKTVTVQAESHDAAEEQVRAAYYNSEYILDSENFTGVAFGTTEEREVQKEQADTMNVLLVKPFMYPQAVQIGCELEDLQKAVGGDIEATYPFNEPVALVMHDEGKLVGKELNRALRDDDGDIYDIIAGDFLVVGLGEDDFCSLSPELMKQFEEHFHQPETFVRMGRSIMALPLPDDMVKKEDAPVKADSVPHKSNPDRDVL</sequence>
<evidence type="ECO:0000259" key="2">
    <source>
        <dbReference type="Pfam" id="PF12957"/>
    </source>
</evidence>
<evidence type="ECO:0000259" key="3">
    <source>
        <dbReference type="Pfam" id="PF14207"/>
    </source>
</evidence>
<evidence type="ECO:0008006" key="6">
    <source>
        <dbReference type="Google" id="ProtNLM"/>
    </source>
</evidence>
<dbReference type="RefSeq" id="WP_002588969.1">
    <property type="nucleotide sequence ID" value="NZ_KB850987.1"/>
</dbReference>
<evidence type="ECO:0000256" key="1">
    <source>
        <dbReference type="SAM" id="MobiDB-lite"/>
    </source>
</evidence>
<name>A0A0E2HFG0_9FIRM</name>
<dbReference type="EMBL" id="AGYR01000005">
    <property type="protein sequence ID" value="ENZ19149.1"/>
    <property type="molecule type" value="Genomic_DNA"/>
</dbReference>
<evidence type="ECO:0000313" key="4">
    <source>
        <dbReference type="EMBL" id="ENZ19149.1"/>
    </source>
</evidence>